<gene>
    <name evidence="2" type="ORF">Taro_050310</name>
</gene>
<dbReference type="GO" id="GO:0003676">
    <property type="term" value="F:nucleic acid binding"/>
    <property type="evidence" value="ECO:0007669"/>
    <property type="project" value="InterPro"/>
</dbReference>
<dbReference type="PANTHER" id="PTHR47723:SF19">
    <property type="entry name" value="POLYNUCLEOTIDYL TRANSFERASE, RIBONUCLEASE H-LIKE SUPERFAMILY PROTEIN"/>
    <property type="match status" value="1"/>
</dbReference>
<comment type="caution">
    <text evidence="2">The sequence shown here is derived from an EMBL/GenBank/DDBJ whole genome shotgun (WGS) entry which is preliminary data.</text>
</comment>
<evidence type="ECO:0000313" key="3">
    <source>
        <dbReference type="Proteomes" id="UP000652761"/>
    </source>
</evidence>
<keyword evidence="3" id="KW-1185">Reference proteome</keyword>
<sequence length="189" mass="21124">MHILHAFGFIPLCPSKKLKLIRWIPPICDFSLNVDGACKGNPGKCGGGRCIRDSQGHVQVAFAHFYGVGTNMLAEIGALCDALRLAYTLGYRLSIIYSDSQVLVNSICEEKATSWHSYEWWRDAKHIVSRESISLSDVYRETNQVADSLANYAVNSRQNDVFWGAQNLPYPCKGLVVIDKSSLMHVRMV</sequence>
<protein>
    <recommendedName>
        <fullName evidence="1">RNase H type-1 domain-containing protein</fullName>
    </recommendedName>
</protein>
<proteinExistence type="predicted"/>
<dbReference type="InterPro" id="IPR036397">
    <property type="entry name" value="RNaseH_sf"/>
</dbReference>
<dbReference type="AlphaFoldDB" id="A0A843XDJ0"/>
<dbReference type="InterPro" id="IPR012337">
    <property type="entry name" value="RNaseH-like_sf"/>
</dbReference>
<dbReference type="Proteomes" id="UP000652761">
    <property type="component" value="Unassembled WGS sequence"/>
</dbReference>
<dbReference type="SUPFAM" id="SSF53098">
    <property type="entry name" value="Ribonuclease H-like"/>
    <property type="match status" value="1"/>
</dbReference>
<dbReference type="CDD" id="cd06222">
    <property type="entry name" value="RNase_H_like"/>
    <property type="match status" value="1"/>
</dbReference>
<dbReference type="Pfam" id="PF13456">
    <property type="entry name" value="RVT_3"/>
    <property type="match status" value="1"/>
</dbReference>
<feature type="domain" description="RNase H type-1" evidence="1">
    <location>
        <begin position="26"/>
        <end position="155"/>
    </location>
</feature>
<dbReference type="InterPro" id="IPR044730">
    <property type="entry name" value="RNase_H-like_dom_plant"/>
</dbReference>
<accession>A0A843XDJ0</accession>
<dbReference type="OrthoDB" id="597234at2759"/>
<dbReference type="PROSITE" id="PS50879">
    <property type="entry name" value="RNASE_H_1"/>
    <property type="match status" value="1"/>
</dbReference>
<dbReference type="InterPro" id="IPR053151">
    <property type="entry name" value="RNase_H-like"/>
</dbReference>
<dbReference type="Gene3D" id="3.30.420.10">
    <property type="entry name" value="Ribonuclease H-like superfamily/Ribonuclease H"/>
    <property type="match status" value="1"/>
</dbReference>
<evidence type="ECO:0000259" key="1">
    <source>
        <dbReference type="PROSITE" id="PS50879"/>
    </source>
</evidence>
<dbReference type="GO" id="GO:0004523">
    <property type="term" value="F:RNA-DNA hybrid ribonuclease activity"/>
    <property type="evidence" value="ECO:0007669"/>
    <property type="project" value="InterPro"/>
</dbReference>
<evidence type="ECO:0000313" key="2">
    <source>
        <dbReference type="EMBL" id="MQM17341.1"/>
    </source>
</evidence>
<organism evidence="2 3">
    <name type="scientific">Colocasia esculenta</name>
    <name type="common">Wild taro</name>
    <name type="synonym">Arum esculentum</name>
    <dbReference type="NCBI Taxonomy" id="4460"/>
    <lineage>
        <taxon>Eukaryota</taxon>
        <taxon>Viridiplantae</taxon>
        <taxon>Streptophyta</taxon>
        <taxon>Embryophyta</taxon>
        <taxon>Tracheophyta</taxon>
        <taxon>Spermatophyta</taxon>
        <taxon>Magnoliopsida</taxon>
        <taxon>Liliopsida</taxon>
        <taxon>Araceae</taxon>
        <taxon>Aroideae</taxon>
        <taxon>Colocasieae</taxon>
        <taxon>Colocasia</taxon>
    </lineage>
</organism>
<dbReference type="EMBL" id="NMUH01007481">
    <property type="protein sequence ID" value="MQM17341.1"/>
    <property type="molecule type" value="Genomic_DNA"/>
</dbReference>
<reference evidence="2" key="1">
    <citation type="submission" date="2017-07" db="EMBL/GenBank/DDBJ databases">
        <title>Taro Niue Genome Assembly and Annotation.</title>
        <authorList>
            <person name="Atibalentja N."/>
            <person name="Keating K."/>
            <person name="Fields C.J."/>
        </authorList>
    </citation>
    <scope>NUCLEOTIDE SEQUENCE</scope>
    <source>
        <strain evidence="2">Niue_2</strain>
        <tissue evidence="2">Leaf</tissue>
    </source>
</reference>
<name>A0A843XDJ0_COLES</name>
<dbReference type="PANTHER" id="PTHR47723">
    <property type="entry name" value="OS05G0353850 PROTEIN"/>
    <property type="match status" value="1"/>
</dbReference>
<dbReference type="InterPro" id="IPR002156">
    <property type="entry name" value="RNaseH_domain"/>
</dbReference>